<keyword evidence="2" id="KW-1185">Reference proteome</keyword>
<organism evidence="1 2">
    <name type="scientific">Pangasius djambal</name>
    <dbReference type="NCBI Taxonomy" id="1691987"/>
    <lineage>
        <taxon>Eukaryota</taxon>
        <taxon>Metazoa</taxon>
        <taxon>Chordata</taxon>
        <taxon>Craniata</taxon>
        <taxon>Vertebrata</taxon>
        <taxon>Euteleostomi</taxon>
        <taxon>Actinopterygii</taxon>
        <taxon>Neopterygii</taxon>
        <taxon>Teleostei</taxon>
        <taxon>Ostariophysi</taxon>
        <taxon>Siluriformes</taxon>
        <taxon>Pangasiidae</taxon>
        <taxon>Pangasius</taxon>
    </lineage>
</organism>
<name>A0ACC5YKX0_9TELE</name>
<dbReference type="EMBL" id="CM040983">
    <property type="protein sequence ID" value="MCJ8736356.1"/>
    <property type="molecule type" value="Genomic_DNA"/>
</dbReference>
<comment type="caution">
    <text evidence="1">The sequence shown here is derived from an EMBL/GenBank/DDBJ whole genome shotgun (WGS) entry which is preliminary data.</text>
</comment>
<accession>A0ACC5YKX0</accession>
<proteinExistence type="predicted"/>
<sequence>MDLQRWIIFLKIFIYLHLKKESHIHLGWHEAESLQSLIASQAKASRKISSQHLINIQLVFWKFLNQRRGSWKEAF</sequence>
<reference evidence="1" key="1">
    <citation type="submission" date="2020-02" db="EMBL/GenBank/DDBJ databases">
        <title>Genome sequencing of the panga catfish, Pangasius djambal.</title>
        <authorList>
            <person name="Wen M."/>
            <person name="Zahm M."/>
            <person name="Roques C."/>
            <person name="Cabau C."/>
            <person name="Klopp C."/>
            <person name="Donnadieu C."/>
            <person name="Jouanno E."/>
            <person name="Avarre J.-C."/>
            <person name="Campet M."/>
            <person name="Ha T."/>
            <person name="Dugue R."/>
            <person name="Lampietro C."/>
            <person name="Louis A."/>
            <person name="Herpin A."/>
            <person name="Echchiki A."/>
            <person name="Berthelot C."/>
            <person name="Parey E."/>
            <person name="Roest-Crollius H."/>
            <person name="Braasch I."/>
            <person name="Postlethwait J.H."/>
            <person name="Bobe J."/>
            <person name="Montfort J."/>
            <person name="Bouchez O."/>
            <person name="Begum T."/>
            <person name="Schartl M."/>
            <person name="Gustiano R."/>
            <person name="Guiguen Y."/>
        </authorList>
    </citation>
    <scope>NUCLEOTIDE SEQUENCE</scope>
    <source>
        <strain evidence="1">Pdj_M5554</strain>
    </source>
</reference>
<dbReference type="Proteomes" id="UP000830395">
    <property type="component" value="Chromosome 9"/>
</dbReference>
<evidence type="ECO:0000313" key="2">
    <source>
        <dbReference type="Proteomes" id="UP000830395"/>
    </source>
</evidence>
<evidence type="ECO:0000313" key="1">
    <source>
        <dbReference type="EMBL" id="MCJ8736356.1"/>
    </source>
</evidence>
<gene>
    <name evidence="1" type="ORF">PDJAM_G00258530</name>
</gene>
<protein>
    <submittedName>
        <fullName evidence="1">Uncharacterized protein</fullName>
    </submittedName>
</protein>